<keyword evidence="3 7" id="KW-0694">RNA-binding</keyword>
<keyword evidence="11" id="KW-1185">Reference proteome</keyword>
<evidence type="ECO:0000256" key="2">
    <source>
        <dbReference type="ARBA" id="ARBA00022730"/>
    </source>
</evidence>
<feature type="compositionally biased region" description="Basic and acidic residues" evidence="8">
    <location>
        <begin position="185"/>
        <end position="199"/>
    </location>
</feature>
<dbReference type="GO" id="GO:0019843">
    <property type="term" value="F:rRNA binding"/>
    <property type="evidence" value="ECO:0007669"/>
    <property type="project" value="UniProtKB-UniRule"/>
</dbReference>
<evidence type="ECO:0000256" key="1">
    <source>
        <dbReference type="ARBA" id="ARBA00010605"/>
    </source>
</evidence>
<dbReference type="InterPro" id="IPR020070">
    <property type="entry name" value="Ribosomal_bL9_N"/>
</dbReference>
<dbReference type="GO" id="GO:0006412">
    <property type="term" value="P:translation"/>
    <property type="evidence" value="ECO:0007669"/>
    <property type="project" value="UniProtKB-UniRule"/>
</dbReference>
<evidence type="ECO:0000256" key="3">
    <source>
        <dbReference type="ARBA" id="ARBA00022884"/>
    </source>
</evidence>
<accession>A0A2U8E0Q6</accession>
<dbReference type="InterPro" id="IPR036935">
    <property type="entry name" value="Ribosomal_bL9_N_sf"/>
</dbReference>
<organism evidence="10 11">
    <name type="scientific">Ereboglobus luteus</name>
    <dbReference type="NCBI Taxonomy" id="1796921"/>
    <lineage>
        <taxon>Bacteria</taxon>
        <taxon>Pseudomonadati</taxon>
        <taxon>Verrucomicrobiota</taxon>
        <taxon>Opitutia</taxon>
        <taxon>Opitutales</taxon>
        <taxon>Opitutaceae</taxon>
        <taxon>Ereboglobus</taxon>
    </lineage>
</organism>
<dbReference type="InterPro" id="IPR009027">
    <property type="entry name" value="Ribosomal_bL9/RNase_H1_N"/>
</dbReference>
<protein>
    <recommendedName>
        <fullName evidence="6 7">Large ribosomal subunit protein bL9</fullName>
    </recommendedName>
</protein>
<evidence type="ECO:0000313" key="11">
    <source>
        <dbReference type="Proteomes" id="UP000244896"/>
    </source>
</evidence>
<keyword evidence="5 7" id="KW-0687">Ribonucleoprotein</keyword>
<gene>
    <name evidence="7" type="primary">rplI</name>
    <name evidence="10" type="ORF">CKA38_03015</name>
</gene>
<dbReference type="InterPro" id="IPR036791">
    <property type="entry name" value="Ribosomal_bL9_C_sf"/>
</dbReference>
<dbReference type="RefSeq" id="WP_108824171.1">
    <property type="nucleotide sequence ID" value="NZ_CP023004.1"/>
</dbReference>
<comment type="similarity">
    <text evidence="1 7">Belongs to the bacterial ribosomal protein bL9 family.</text>
</comment>
<dbReference type="GO" id="GO:0005840">
    <property type="term" value="C:ribosome"/>
    <property type="evidence" value="ECO:0007669"/>
    <property type="project" value="UniProtKB-KW"/>
</dbReference>
<evidence type="ECO:0000256" key="4">
    <source>
        <dbReference type="ARBA" id="ARBA00022980"/>
    </source>
</evidence>
<evidence type="ECO:0000256" key="5">
    <source>
        <dbReference type="ARBA" id="ARBA00023274"/>
    </source>
</evidence>
<evidence type="ECO:0000256" key="7">
    <source>
        <dbReference type="HAMAP-Rule" id="MF_00503"/>
    </source>
</evidence>
<keyword evidence="4 7" id="KW-0689">Ribosomal protein</keyword>
<dbReference type="Gene3D" id="3.10.430.100">
    <property type="entry name" value="Ribosomal protein L9, C-terminal domain"/>
    <property type="match status" value="1"/>
</dbReference>
<dbReference type="SUPFAM" id="SSF55653">
    <property type="entry name" value="Ribosomal protein L9 C-domain"/>
    <property type="match status" value="1"/>
</dbReference>
<dbReference type="Proteomes" id="UP000244896">
    <property type="component" value="Chromosome"/>
</dbReference>
<dbReference type="OrthoDB" id="9788336at2"/>
<dbReference type="AlphaFoldDB" id="A0A2U8E0Q6"/>
<dbReference type="GO" id="GO:0003735">
    <property type="term" value="F:structural constituent of ribosome"/>
    <property type="evidence" value="ECO:0007669"/>
    <property type="project" value="InterPro"/>
</dbReference>
<dbReference type="EMBL" id="CP023004">
    <property type="protein sequence ID" value="AWI08365.1"/>
    <property type="molecule type" value="Genomic_DNA"/>
</dbReference>
<proteinExistence type="inferred from homology"/>
<reference evidence="10 11" key="1">
    <citation type="journal article" date="2018" name="Syst. Appl. Microbiol.">
        <title>Ereboglobus luteus gen. nov. sp. nov. from cockroach guts, and new insights into the oxygen relationship of the genera Opitutus and Didymococcus (Verrucomicrobia: Opitutaceae).</title>
        <authorList>
            <person name="Tegtmeier D."/>
            <person name="Belitz A."/>
            <person name="Radek R."/>
            <person name="Heimerl T."/>
            <person name="Brune A."/>
        </authorList>
    </citation>
    <scope>NUCLEOTIDE SEQUENCE [LARGE SCALE GENOMIC DNA]</scope>
    <source>
        <strain evidence="10 11">Ho45</strain>
    </source>
</reference>
<dbReference type="InterPro" id="IPR020069">
    <property type="entry name" value="Ribosomal_bL9_C"/>
</dbReference>
<evidence type="ECO:0000256" key="6">
    <source>
        <dbReference type="ARBA" id="ARBA00035292"/>
    </source>
</evidence>
<dbReference type="PANTHER" id="PTHR21368">
    <property type="entry name" value="50S RIBOSOMAL PROTEIN L9"/>
    <property type="match status" value="1"/>
</dbReference>
<name>A0A2U8E0Q6_9BACT</name>
<keyword evidence="2 7" id="KW-0699">rRNA-binding</keyword>
<feature type="domain" description="Ribosomal protein L9" evidence="9">
    <location>
        <begin position="16"/>
        <end position="43"/>
    </location>
</feature>
<comment type="function">
    <text evidence="7">Binds to the 23S rRNA.</text>
</comment>
<dbReference type="InterPro" id="IPR000244">
    <property type="entry name" value="Ribosomal_bL9"/>
</dbReference>
<dbReference type="SUPFAM" id="SSF55658">
    <property type="entry name" value="L9 N-domain-like"/>
    <property type="match status" value="1"/>
</dbReference>
<dbReference type="HAMAP" id="MF_00503">
    <property type="entry name" value="Ribosomal_bL9"/>
    <property type="match status" value="1"/>
</dbReference>
<dbReference type="Pfam" id="PF03948">
    <property type="entry name" value="Ribosomal_L9_C"/>
    <property type="match status" value="1"/>
</dbReference>
<sequence length="199" mass="21921">MAHTEVLLLKPLENLGAEGDQVKVRTGYARNYLFPQKLAAPLTQANRKHVEALKKRRAEREIKEFEGAQQVAKQLEKLSVAFAVKTGEGGKMFGAVTAADLHQKIEEAGIILDKRKIHLHTPVKTLGKHDVKIKLHADVSIDFSFDVVSENPIETAAEEAPAGEVRKTEKKSARRKTAADEEAAGEEKPAKKTAKKKAE</sequence>
<dbReference type="GO" id="GO:1990904">
    <property type="term" value="C:ribonucleoprotein complex"/>
    <property type="evidence" value="ECO:0007669"/>
    <property type="project" value="UniProtKB-KW"/>
</dbReference>
<dbReference type="Gene3D" id="3.40.5.10">
    <property type="entry name" value="Ribosomal protein L9, N-terminal domain"/>
    <property type="match status" value="1"/>
</dbReference>
<dbReference type="KEGG" id="elut:CKA38_03015"/>
<dbReference type="InterPro" id="IPR020594">
    <property type="entry name" value="Ribosomal_bL9_bac/chp"/>
</dbReference>
<feature type="region of interest" description="Disordered" evidence="8">
    <location>
        <begin position="153"/>
        <end position="199"/>
    </location>
</feature>
<evidence type="ECO:0000259" key="9">
    <source>
        <dbReference type="PROSITE" id="PS00651"/>
    </source>
</evidence>
<dbReference type="PROSITE" id="PS00651">
    <property type="entry name" value="RIBOSOMAL_L9"/>
    <property type="match status" value="1"/>
</dbReference>
<dbReference type="Pfam" id="PF01281">
    <property type="entry name" value="Ribosomal_L9_N"/>
    <property type="match status" value="1"/>
</dbReference>
<evidence type="ECO:0000313" key="10">
    <source>
        <dbReference type="EMBL" id="AWI08365.1"/>
    </source>
</evidence>
<dbReference type="NCBIfam" id="TIGR00158">
    <property type="entry name" value="L9"/>
    <property type="match status" value="1"/>
</dbReference>
<evidence type="ECO:0000256" key="8">
    <source>
        <dbReference type="SAM" id="MobiDB-lite"/>
    </source>
</evidence>